<dbReference type="Gene3D" id="2.60.40.10">
    <property type="entry name" value="Immunoglobulins"/>
    <property type="match status" value="1"/>
</dbReference>
<dbReference type="Gene3D" id="3.40.50.1110">
    <property type="entry name" value="SGNH hydrolase"/>
    <property type="match status" value="1"/>
</dbReference>
<dbReference type="InterPro" id="IPR013784">
    <property type="entry name" value="Carb-bd-like_fold"/>
</dbReference>
<dbReference type="PANTHER" id="PTHR30383:SF5">
    <property type="entry name" value="SGNH HYDROLASE-TYPE ESTERASE DOMAIN-CONTAINING PROTEIN"/>
    <property type="match status" value="1"/>
</dbReference>
<dbReference type="CDD" id="cd00229">
    <property type="entry name" value="SGNH_hydrolase"/>
    <property type="match status" value="1"/>
</dbReference>
<dbReference type="CDD" id="cd05467">
    <property type="entry name" value="CBM20"/>
    <property type="match status" value="1"/>
</dbReference>
<evidence type="ECO:0000313" key="2">
    <source>
        <dbReference type="EMBL" id="CAD9225717.1"/>
    </source>
</evidence>
<dbReference type="Pfam" id="PF13472">
    <property type="entry name" value="Lipase_GDSL_2"/>
    <property type="match status" value="1"/>
</dbReference>
<feature type="domain" description="CBM20" evidence="1">
    <location>
        <begin position="1"/>
        <end position="109"/>
    </location>
</feature>
<sequence length="330" mass="36693">MSMSSSATYKFQVEAWTNPGDYLVILGSVPELGSWNFEKALKLQTNGERYPLWWTEQVDMGPLGADVEYKYIMVRSDGGVEWEASHSQVNRSVKVAPGSITVHDFIFGKIQPCAFGFHDPPLKQMVPEAPPGKLKIAVLGSSVACGCNAWELQGWACLLGNALREKYGHVLVNCSESGASTRRSLERFDQAVASLKPNIVIISLSLGNEGFFHCPPEDREKLKQGFEMGIEKLVSETKRIGAQPMITGPYPNGDANAETYSMLKDTERKLRKLGEPMIQWRDAVDNGQGRWKDGIFTDSAHPNTEGHRLMFQCIDLSIFENFPSINGESR</sequence>
<dbReference type="InterPro" id="IPR002044">
    <property type="entry name" value="CBM20"/>
</dbReference>
<dbReference type="PROSITE" id="PS51166">
    <property type="entry name" value="CBM20"/>
    <property type="match status" value="1"/>
</dbReference>
<dbReference type="InterPro" id="IPR036514">
    <property type="entry name" value="SGNH_hydro_sf"/>
</dbReference>
<protein>
    <recommendedName>
        <fullName evidence="1">CBM20 domain-containing protein</fullName>
    </recommendedName>
</protein>
<dbReference type="EMBL" id="HBGH01002305">
    <property type="protein sequence ID" value="CAD9225717.1"/>
    <property type="molecule type" value="Transcribed_RNA"/>
</dbReference>
<dbReference type="InterPro" id="IPR013830">
    <property type="entry name" value="SGNH_hydro"/>
</dbReference>
<dbReference type="PANTHER" id="PTHR30383">
    <property type="entry name" value="THIOESTERASE 1/PROTEASE 1/LYSOPHOSPHOLIPASE L1"/>
    <property type="match status" value="1"/>
</dbReference>
<dbReference type="Pfam" id="PF00686">
    <property type="entry name" value="CBM_20"/>
    <property type="match status" value="1"/>
</dbReference>
<reference evidence="2" key="1">
    <citation type="submission" date="2021-01" db="EMBL/GenBank/DDBJ databases">
        <authorList>
            <person name="Corre E."/>
            <person name="Pelletier E."/>
            <person name="Niang G."/>
            <person name="Scheremetjew M."/>
            <person name="Finn R."/>
            <person name="Kale V."/>
            <person name="Holt S."/>
            <person name="Cochrane G."/>
            <person name="Meng A."/>
            <person name="Brown T."/>
            <person name="Cohen L."/>
        </authorList>
    </citation>
    <scope>NUCLEOTIDE SEQUENCE</scope>
    <source>
        <strain evidence="2">SAG 36.94</strain>
    </source>
</reference>
<dbReference type="InterPro" id="IPR051532">
    <property type="entry name" value="Ester_Hydrolysis_Enzymes"/>
</dbReference>
<dbReference type="GO" id="GO:2001070">
    <property type="term" value="F:starch binding"/>
    <property type="evidence" value="ECO:0007669"/>
    <property type="project" value="InterPro"/>
</dbReference>
<proteinExistence type="predicted"/>
<organism evidence="2">
    <name type="scientific">Compsopogon caeruleus</name>
    <dbReference type="NCBI Taxonomy" id="31354"/>
    <lineage>
        <taxon>Eukaryota</taxon>
        <taxon>Rhodophyta</taxon>
        <taxon>Compsopogonophyceae</taxon>
        <taxon>Compsopogonales</taxon>
        <taxon>Compsopogonaceae</taxon>
        <taxon>Compsopogon</taxon>
    </lineage>
</organism>
<accession>A0A7S1XBN6</accession>
<dbReference type="SUPFAM" id="SSF52266">
    <property type="entry name" value="SGNH hydrolase"/>
    <property type="match status" value="1"/>
</dbReference>
<name>A0A7S1XBN6_9RHOD</name>
<evidence type="ECO:0000259" key="1">
    <source>
        <dbReference type="PROSITE" id="PS51166"/>
    </source>
</evidence>
<gene>
    <name evidence="2" type="ORF">CCAE0312_LOCUS1245</name>
</gene>
<dbReference type="InterPro" id="IPR013783">
    <property type="entry name" value="Ig-like_fold"/>
</dbReference>
<dbReference type="GO" id="GO:0004622">
    <property type="term" value="F:phosphatidylcholine lysophospholipase activity"/>
    <property type="evidence" value="ECO:0007669"/>
    <property type="project" value="TreeGrafter"/>
</dbReference>
<dbReference type="SMART" id="SM01065">
    <property type="entry name" value="CBM_2"/>
    <property type="match status" value="1"/>
</dbReference>
<dbReference type="AlphaFoldDB" id="A0A7S1XBN6"/>
<dbReference type="SUPFAM" id="SSF49452">
    <property type="entry name" value="Starch-binding domain-like"/>
    <property type="match status" value="1"/>
</dbReference>